<comment type="similarity">
    <text evidence="1 4">Belongs to the D-isomer specific 2-hydroxyacid dehydrogenase family.</text>
</comment>
<evidence type="ECO:0000256" key="2">
    <source>
        <dbReference type="ARBA" id="ARBA00023002"/>
    </source>
</evidence>
<dbReference type="PANTHER" id="PTHR43761:SF1">
    <property type="entry name" value="D-ISOMER SPECIFIC 2-HYDROXYACID DEHYDROGENASE CATALYTIC DOMAIN-CONTAINING PROTEIN-RELATED"/>
    <property type="match status" value="1"/>
</dbReference>
<evidence type="ECO:0000256" key="3">
    <source>
        <dbReference type="ARBA" id="ARBA00023027"/>
    </source>
</evidence>
<dbReference type="Pfam" id="PF00389">
    <property type="entry name" value="2-Hacid_dh"/>
    <property type="match status" value="1"/>
</dbReference>
<dbReference type="OrthoDB" id="298012at2759"/>
<gene>
    <name evidence="7" type="ORF">I303_01039</name>
</gene>
<dbReference type="InterPro" id="IPR036291">
    <property type="entry name" value="NAD(P)-bd_dom_sf"/>
</dbReference>
<dbReference type="InterPro" id="IPR050418">
    <property type="entry name" value="D-iso_2-hydroxyacid_DH_PdxB"/>
</dbReference>
<evidence type="ECO:0000259" key="5">
    <source>
        <dbReference type="Pfam" id="PF00389"/>
    </source>
</evidence>
<dbReference type="InterPro" id="IPR029753">
    <property type="entry name" value="D-isomer_DH_CS"/>
</dbReference>
<dbReference type="InterPro" id="IPR006140">
    <property type="entry name" value="D-isomer_DH_NAD-bd"/>
</dbReference>
<dbReference type="PROSITE" id="PS00670">
    <property type="entry name" value="D_2_HYDROXYACID_DH_2"/>
    <property type="match status" value="1"/>
</dbReference>
<dbReference type="PANTHER" id="PTHR43761">
    <property type="entry name" value="D-ISOMER SPECIFIC 2-HYDROXYACID DEHYDROGENASE FAMILY PROTEIN (AFU_ORTHOLOGUE AFUA_1G13630)"/>
    <property type="match status" value="1"/>
</dbReference>
<sequence length="328" mass="35447">MPLSTKPIVVALNPLHPQALALASERFDLILPGSDRFDTWREHAQGVLTIAARVTEEDVETAKQYGKLRYVAKQGTGVDMLDLPALREAGIVVMNTPGINAQAVAELALGLIIDAARKISTTHARFYAGETINKSEGWGGQTLFGKTLGLIGGGDTGFALAKMFHSAFHAKIILYDPFLSPSDMQRWARGFPATDLTYVSGLDELLTRSDIVSLHCPLTKDTKDMISTPQFDLMKDSSILVNVARGGIVNERDLEIALKEGKISGAGVDVTVVEPPTRENYEGLCKAGCIITPHYGAAPAEVQEATCLAMVQHMIDALEHGIIRNRVV</sequence>
<dbReference type="STRING" id="1296121.A0A1A6AGL2"/>
<evidence type="ECO:0000256" key="4">
    <source>
        <dbReference type="RuleBase" id="RU003719"/>
    </source>
</evidence>
<evidence type="ECO:0000256" key="1">
    <source>
        <dbReference type="ARBA" id="ARBA00005854"/>
    </source>
</evidence>
<feature type="domain" description="D-isomer specific 2-hydroxyacid dehydrogenase NAD-binding" evidence="6">
    <location>
        <begin position="109"/>
        <end position="296"/>
    </location>
</feature>
<name>A0A1A6AGL2_9TREE</name>
<dbReference type="Gene3D" id="3.40.50.720">
    <property type="entry name" value="NAD(P)-binding Rossmann-like Domain"/>
    <property type="match status" value="2"/>
</dbReference>
<dbReference type="GO" id="GO:0016616">
    <property type="term" value="F:oxidoreductase activity, acting on the CH-OH group of donors, NAD or NADP as acceptor"/>
    <property type="evidence" value="ECO:0007669"/>
    <property type="project" value="InterPro"/>
</dbReference>
<protein>
    <recommendedName>
        <fullName evidence="8">Phosphoglycerate dehydrogenase</fullName>
    </recommendedName>
</protein>
<reference evidence="7" key="1">
    <citation type="submission" date="2013-07" db="EMBL/GenBank/DDBJ databases">
        <title>The Genome Sequence of Cryptococcus dejecticola CBS10117.</title>
        <authorList>
            <consortium name="The Broad Institute Genome Sequencing Platform"/>
            <person name="Cuomo C."/>
            <person name="Litvintseva A."/>
            <person name="Chen Y."/>
            <person name="Heitman J."/>
            <person name="Sun S."/>
            <person name="Springer D."/>
            <person name="Dromer F."/>
            <person name="Young S.K."/>
            <person name="Zeng Q."/>
            <person name="Gargeya S."/>
            <person name="Fitzgerald M."/>
            <person name="Abouelleil A."/>
            <person name="Alvarado L."/>
            <person name="Berlin A.M."/>
            <person name="Chapman S.B."/>
            <person name="Dewar J."/>
            <person name="Goldberg J."/>
            <person name="Griggs A."/>
            <person name="Gujja S."/>
            <person name="Hansen M."/>
            <person name="Howarth C."/>
            <person name="Imamovic A."/>
            <person name="Larimer J."/>
            <person name="McCowan C."/>
            <person name="Murphy C."/>
            <person name="Pearson M."/>
            <person name="Priest M."/>
            <person name="Roberts A."/>
            <person name="Saif S."/>
            <person name="Shea T."/>
            <person name="Sykes S."/>
            <person name="Wortman J."/>
            <person name="Nusbaum C."/>
            <person name="Birren B."/>
        </authorList>
    </citation>
    <scope>NUCLEOTIDE SEQUENCE [LARGE SCALE GENOMIC DNA]</scope>
    <source>
        <strain evidence="7">CBS 10117</strain>
    </source>
</reference>
<proteinExistence type="inferred from homology"/>
<keyword evidence="3" id="KW-0520">NAD</keyword>
<dbReference type="Pfam" id="PF02826">
    <property type="entry name" value="2-Hacid_dh_C"/>
    <property type="match status" value="1"/>
</dbReference>
<dbReference type="SUPFAM" id="SSF51735">
    <property type="entry name" value="NAD(P)-binding Rossmann-fold domains"/>
    <property type="match status" value="1"/>
</dbReference>
<evidence type="ECO:0008006" key="8">
    <source>
        <dbReference type="Google" id="ProtNLM"/>
    </source>
</evidence>
<evidence type="ECO:0000313" key="7">
    <source>
        <dbReference type="EMBL" id="OBR89214.1"/>
    </source>
</evidence>
<dbReference type="VEuPathDB" id="FungiDB:I303_01039"/>
<dbReference type="SUPFAM" id="SSF52283">
    <property type="entry name" value="Formate/glycerate dehydrogenase catalytic domain-like"/>
    <property type="match status" value="1"/>
</dbReference>
<dbReference type="PROSITE" id="PS00671">
    <property type="entry name" value="D_2_HYDROXYACID_DH_3"/>
    <property type="match status" value="1"/>
</dbReference>
<organism evidence="7">
    <name type="scientific">Kwoniella dejecticola CBS 10117</name>
    <dbReference type="NCBI Taxonomy" id="1296121"/>
    <lineage>
        <taxon>Eukaryota</taxon>
        <taxon>Fungi</taxon>
        <taxon>Dikarya</taxon>
        <taxon>Basidiomycota</taxon>
        <taxon>Agaricomycotina</taxon>
        <taxon>Tremellomycetes</taxon>
        <taxon>Tremellales</taxon>
        <taxon>Cryptococcaceae</taxon>
        <taxon>Kwoniella</taxon>
    </lineage>
</organism>
<dbReference type="AlphaFoldDB" id="A0A1A6AGL2"/>
<keyword evidence="2 4" id="KW-0560">Oxidoreductase</keyword>
<dbReference type="GO" id="GO:0051287">
    <property type="term" value="F:NAD binding"/>
    <property type="evidence" value="ECO:0007669"/>
    <property type="project" value="InterPro"/>
</dbReference>
<dbReference type="InterPro" id="IPR006139">
    <property type="entry name" value="D-isomer_2_OHA_DH_cat_dom"/>
</dbReference>
<evidence type="ECO:0000259" key="6">
    <source>
        <dbReference type="Pfam" id="PF02826"/>
    </source>
</evidence>
<accession>A0A1A6AGL2</accession>
<feature type="domain" description="D-isomer specific 2-hydroxyacid dehydrogenase catalytic" evidence="5">
    <location>
        <begin position="42"/>
        <end position="327"/>
    </location>
</feature>
<dbReference type="EMBL" id="KI894027">
    <property type="protein sequence ID" value="OBR89214.1"/>
    <property type="molecule type" value="Genomic_DNA"/>
</dbReference>